<dbReference type="InterPro" id="IPR050987">
    <property type="entry name" value="AtrR-like"/>
</dbReference>
<feature type="compositionally biased region" description="Basic and acidic residues" evidence="2">
    <location>
        <begin position="7"/>
        <end position="21"/>
    </location>
</feature>
<dbReference type="PANTHER" id="PTHR46910:SF13">
    <property type="entry name" value="SPECIFIC TRANSCRIPTION FACTOR, PUTATIVE (AFU_ORTHOLOGUE AFUA_4G06190)-RELATED"/>
    <property type="match status" value="1"/>
</dbReference>
<dbReference type="CDD" id="cd12148">
    <property type="entry name" value="fungal_TF_MHR"/>
    <property type="match status" value="1"/>
</dbReference>
<dbReference type="InterPro" id="IPR007219">
    <property type="entry name" value="XnlR_reg_dom"/>
</dbReference>
<protein>
    <recommendedName>
        <fullName evidence="3">Xylanolytic transcriptional activator regulatory domain-containing protein</fullName>
    </recommendedName>
</protein>
<dbReference type="GO" id="GO:0006351">
    <property type="term" value="P:DNA-templated transcription"/>
    <property type="evidence" value="ECO:0007669"/>
    <property type="project" value="InterPro"/>
</dbReference>
<proteinExistence type="predicted"/>
<evidence type="ECO:0000313" key="5">
    <source>
        <dbReference type="Proteomes" id="UP001149165"/>
    </source>
</evidence>
<feature type="region of interest" description="Disordered" evidence="2">
    <location>
        <begin position="82"/>
        <end position="110"/>
    </location>
</feature>
<dbReference type="GO" id="GO:0003677">
    <property type="term" value="F:DNA binding"/>
    <property type="evidence" value="ECO:0007669"/>
    <property type="project" value="InterPro"/>
</dbReference>
<sequence length="777" mass="87405">MPVEGPVETRNRSARESDRNGGRGYPCHACISKGLELECVARNATRQELATIQSQNSRYDKDDMILTLGNIQRQLNQILGQDERPTAPGSQTSNTPTSVHTVKPPGPSDLTAQTQCTPKSDTKLFSGEPSIVHILHEMEGQLERLGMKNKLMRSSPPSLPLTPVCDQSQAEERVSHVKIALESNRVIPDREEWDELLNSFVEEVHILYPFLHLPILRSTYEDLWDRPLLSSSGSWKSTNDRVRIAQVLFCLATGRCNESTRKDTDGHHSAGWSLFQAGMDVLGDPLEILDDFSVSLPALQAILLAVIYLFRIDANNKTEKFLALVVSHSHLLGLHRKRVTDEMPIFEAEMFRRLWWCTYIMDRRLAIDTGRPFLIQDVNTDVPVPLELGVDWLSCHTNTQLTSKQLNKDIEVEVSRGIPTPLSHTAAMVDFSRVVGKVWEAYYGAMDQDASSTPLTTEYLEFLVSNTVQKEPSRVWSGSREPFHMQFAGMEWWLIKQKMLMRIRWTFLRLLIRKSSLDSSSLSSDEINANGVTCLQLCRAIILEFNHIPDKYPKHTFPFINYVATAAMIALGLIIKQPSFASLDLTFVMQAARMLERFCTQTWVSGRIIRAVTRINQVTALVFDTNGNLNERTSGIMKESEGRFSSNSIYDISQVNRHKANFPADSNICFINGNVESSVVNGDSYSHSSNPIAMAQSPNTTLQGPSFDDNLEVSSYLPLENDPFISPSGLEGLVMTDFDFEEALQHGNQFNGSWPCLPEFLEPTARPQGDHSDFSIM</sequence>
<keyword evidence="5" id="KW-1185">Reference proteome</keyword>
<reference evidence="4" key="2">
    <citation type="journal article" date="2023" name="IMA Fungus">
        <title>Comparative genomic study of the Penicillium genus elucidates a diverse pangenome and 15 lateral gene transfer events.</title>
        <authorList>
            <person name="Petersen C."/>
            <person name="Sorensen T."/>
            <person name="Nielsen M.R."/>
            <person name="Sondergaard T.E."/>
            <person name="Sorensen J.L."/>
            <person name="Fitzpatrick D.A."/>
            <person name="Frisvad J.C."/>
            <person name="Nielsen K.L."/>
        </authorList>
    </citation>
    <scope>NUCLEOTIDE SEQUENCE</scope>
    <source>
        <strain evidence="4">IBT 30069</strain>
    </source>
</reference>
<evidence type="ECO:0000256" key="2">
    <source>
        <dbReference type="SAM" id="MobiDB-lite"/>
    </source>
</evidence>
<keyword evidence="1" id="KW-0539">Nucleus</keyword>
<feature type="compositionally biased region" description="Polar residues" evidence="2">
    <location>
        <begin position="88"/>
        <end position="100"/>
    </location>
</feature>
<dbReference type="Pfam" id="PF04082">
    <property type="entry name" value="Fungal_trans"/>
    <property type="match status" value="1"/>
</dbReference>
<gene>
    <name evidence="4" type="ORF">N7456_013656</name>
</gene>
<feature type="domain" description="Xylanolytic transcriptional activator regulatory" evidence="3">
    <location>
        <begin position="318"/>
        <end position="391"/>
    </location>
</feature>
<dbReference type="Proteomes" id="UP001149165">
    <property type="component" value="Unassembled WGS sequence"/>
</dbReference>
<dbReference type="SMART" id="SM00906">
    <property type="entry name" value="Fungal_trans"/>
    <property type="match status" value="1"/>
</dbReference>
<accession>A0A9W9EFR3</accession>
<name>A0A9W9EFR3_9EURO</name>
<reference evidence="4" key="1">
    <citation type="submission" date="2022-11" db="EMBL/GenBank/DDBJ databases">
        <authorList>
            <person name="Petersen C."/>
        </authorList>
    </citation>
    <scope>NUCLEOTIDE SEQUENCE</scope>
    <source>
        <strain evidence="4">IBT 30069</strain>
    </source>
</reference>
<organism evidence="4 5">
    <name type="scientific">Penicillium angulare</name>
    <dbReference type="NCBI Taxonomy" id="116970"/>
    <lineage>
        <taxon>Eukaryota</taxon>
        <taxon>Fungi</taxon>
        <taxon>Dikarya</taxon>
        <taxon>Ascomycota</taxon>
        <taxon>Pezizomycotina</taxon>
        <taxon>Eurotiomycetes</taxon>
        <taxon>Eurotiomycetidae</taxon>
        <taxon>Eurotiales</taxon>
        <taxon>Aspergillaceae</taxon>
        <taxon>Penicillium</taxon>
    </lineage>
</organism>
<comment type="caution">
    <text evidence="4">The sequence shown here is derived from an EMBL/GenBank/DDBJ whole genome shotgun (WGS) entry which is preliminary data.</text>
</comment>
<dbReference type="GO" id="GO:0003700">
    <property type="term" value="F:DNA-binding transcription factor activity"/>
    <property type="evidence" value="ECO:0007669"/>
    <property type="project" value="InterPro"/>
</dbReference>
<dbReference type="OrthoDB" id="3266505at2759"/>
<dbReference type="GO" id="GO:0008270">
    <property type="term" value="F:zinc ion binding"/>
    <property type="evidence" value="ECO:0007669"/>
    <property type="project" value="InterPro"/>
</dbReference>
<evidence type="ECO:0000259" key="3">
    <source>
        <dbReference type="SMART" id="SM00906"/>
    </source>
</evidence>
<evidence type="ECO:0000313" key="4">
    <source>
        <dbReference type="EMBL" id="KAJ5080946.1"/>
    </source>
</evidence>
<feature type="region of interest" description="Disordered" evidence="2">
    <location>
        <begin position="1"/>
        <end position="24"/>
    </location>
</feature>
<evidence type="ECO:0000256" key="1">
    <source>
        <dbReference type="ARBA" id="ARBA00023242"/>
    </source>
</evidence>
<dbReference type="AlphaFoldDB" id="A0A9W9EFR3"/>
<dbReference type="PANTHER" id="PTHR46910">
    <property type="entry name" value="TRANSCRIPTION FACTOR PDR1"/>
    <property type="match status" value="1"/>
</dbReference>
<dbReference type="EMBL" id="JAPQKH010000012">
    <property type="protein sequence ID" value="KAJ5080946.1"/>
    <property type="molecule type" value="Genomic_DNA"/>
</dbReference>